<gene>
    <name evidence="1" type="ORF">ANCDUO_04551</name>
</gene>
<organism evidence="1 2">
    <name type="scientific">Ancylostoma duodenale</name>
    <dbReference type="NCBI Taxonomy" id="51022"/>
    <lineage>
        <taxon>Eukaryota</taxon>
        <taxon>Metazoa</taxon>
        <taxon>Ecdysozoa</taxon>
        <taxon>Nematoda</taxon>
        <taxon>Chromadorea</taxon>
        <taxon>Rhabditida</taxon>
        <taxon>Rhabditina</taxon>
        <taxon>Rhabditomorpha</taxon>
        <taxon>Strongyloidea</taxon>
        <taxon>Ancylostomatidae</taxon>
        <taxon>Ancylostomatinae</taxon>
        <taxon>Ancylostoma</taxon>
    </lineage>
</organism>
<name>A0A0C2GUN8_9BILA</name>
<dbReference type="EMBL" id="KN727691">
    <property type="protein sequence ID" value="KIH65130.1"/>
    <property type="molecule type" value="Genomic_DNA"/>
</dbReference>
<evidence type="ECO:0000313" key="2">
    <source>
        <dbReference type="Proteomes" id="UP000054047"/>
    </source>
</evidence>
<protein>
    <submittedName>
        <fullName evidence="1">Uncharacterized protein</fullName>
    </submittedName>
</protein>
<keyword evidence="2" id="KW-1185">Reference proteome</keyword>
<sequence length="106" mass="12598">MDTCIREISSRQMEMQQDIDSIKAKVERLEQSERSLRCSVYELLDHVPPRAEVGHDQQSKVRWLRELLRYRYPTSTPTAEASIWSSCQLAINDYHRKKEKKGWSMQ</sequence>
<accession>A0A0C2GUN8</accession>
<dbReference type="AlphaFoldDB" id="A0A0C2GUN8"/>
<reference evidence="1 2" key="1">
    <citation type="submission" date="2013-12" db="EMBL/GenBank/DDBJ databases">
        <title>Draft genome of the parsitic nematode Ancylostoma duodenale.</title>
        <authorList>
            <person name="Mitreva M."/>
        </authorList>
    </citation>
    <scope>NUCLEOTIDE SEQUENCE [LARGE SCALE GENOMIC DNA]</scope>
    <source>
        <strain evidence="1 2">Zhejiang</strain>
    </source>
</reference>
<dbReference type="OrthoDB" id="5829288at2759"/>
<evidence type="ECO:0000313" key="1">
    <source>
        <dbReference type="EMBL" id="KIH65130.1"/>
    </source>
</evidence>
<dbReference type="Proteomes" id="UP000054047">
    <property type="component" value="Unassembled WGS sequence"/>
</dbReference>
<proteinExistence type="predicted"/>